<dbReference type="EMBL" id="GL348713">
    <property type="protein sequence ID" value="EFH70920.1"/>
    <property type="molecule type" value="Genomic_DNA"/>
</dbReference>
<protein>
    <submittedName>
        <fullName evidence="1">Predicted protein</fullName>
    </submittedName>
</protein>
<reference evidence="2" key="1">
    <citation type="journal article" date="2011" name="Nat. Genet.">
        <title>The Arabidopsis lyrata genome sequence and the basis of rapid genome size change.</title>
        <authorList>
            <person name="Hu T.T."/>
            <person name="Pattyn P."/>
            <person name="Bakker E.G."/>
            <person name="Cao J."/>
            <person name="Cheng J.-F."/>
            <person name="Clark R.M."/>
            <person name="Fahlgren N."/>
            <person name="Fawcett J.A."/>
            <person name="Grimwood J."/>
            <person name="Gundlach H."/>
            <person name="Haberer G."/>
            <person name="Hollister J.D."/>
            <person name="Ossowski S."/>
            <person name="Ottilar R.P."/>
            <person name="Salamov A.A."/>
            <person name="Schneeberger K."/>
            <person name="Spannagl M."/>
            <person name="Wang X."/>
            <person name="Yang L."/>
            <person name="Nasrallah M.E."/>
            <person name="Bergelson J."/>
            <person name="Carrington J.C."/>
            <person name="Gaut B.S."/>
            <person name="Schmutz J."/>
            <person name="Mayer K.F.X."/>
            <person name="Van de Peer Y."/>
            <person name="Grigoriev I.V."/>
            <person name="Nordborg M."/>
            <person name="Weigel D."/>
            <person name="Guo Y.-L."/>
        </authorList>
    </citation>
    <scope>NUCLEOTIDE SEQUENCE [LARGE SCALE GENOMIC DNA]</scope>
    <source>
        <strain evidence="2">cv. MN47</strain>
    </source>
</reference>
<dbReference type="AlphaFoldDB" id="D7KB52"/>
<name>D7KB52_ARALL</name>
<proteinExistence type="predicted"/>
<dbReference type="Gramene" id="Al_scaffold_0001_5223">
    <property type="protein sequence ID" value="Al_scaffold_0001_5223"/>
    <property type="gene ID" value="Al_scaffold_0001_5223"/>
</dbReference>
<keyword evidence="2" id="KW-1185">Reference proteome</keyword>
<dbReference type="HOGENOM" id="CLU_2029858_0_0_1"/>
<evidence type="ECO:0000313" key="1">
    <source>
        <dbReference type="EMBL" id="EFH70920.1"/>
    </source>
</evidence>
<gene>
    <name evidence="1" type="ORF">ARALYDRAFT_682900</name>
</gene>
<evidence type="ECO:0000313" key="2">
    <source>
        <dbReference type="Proteomes" id="UP000008694"/>
    </source>
</evidence>
<organism evidence="2">
    <name type="scientific">Arabidopsis lyrata subsp. lyrata</name>
    <name type="common">Lyre-leaved rock-cress</name>
    <dbReference type="NCBI Taxonomy" id="81972"/>
    <lineage>
        <taxon>Eukaryota</taxon>
        <taxon>Viridiplantae</taxon>
        <taxon>Streptophyta</taxon>
        <taxon>Embryophyta</taxon>
        <taxon>Tracheophyta</taxon>
        <taxon>Spermatophyta</taxon>
        <taxon>Magnoliopsida</taxon>
        <taxon>eudicotyledons</taxon>
        <taxon>Gunneridae</taxon>
        <taxon>Pentapetalae</taxon>
        <taxon>rosids</taxon>
        <taxon>malvids</taxon>
        <taxon>Brassicales</taxon>
        <taxon>Brassicaceae</taxon>
        <taxon>Camelineae</taxon>
        <taxon>Arabidopsis</taxon>
    </lineage>
</organism>
<dbReference type="Proteomes" id="UP000008694">
    <property type="component" value="Unassembled WGS sequence"/>
</dbReference>
<sequence length="122" mass="13751">MTLTTLYLSLINFECPLFIMQTGPWSRYRAMLFHRIIQNGLNLGLVPSEEQSPERISCLFVLLHAITDTARGSVVYFPSLASCTNSLSLSSLDETTGPDSIDTLLLYRKTEKACWKRVESES</sequence>
<accession>D7KB52</accession>